<dbReference type="InterPro" id="IPR002711">
    <property type="entry name" value="HNH"/>
</dbReference>
<dbReference type="Gene3D" id="1.10.30.50">
    <property type="match status" value="1"/>
</dbReference>
<dbReference type="PANTHER" id="PTHR33877:SF2">
    <property type="entry name" value="OS07G0170200 PROTEIN"/>
    <property type="match status" value="1"/>
</dbReference>
<dbReference type="GO" id="GO:0008270">
    <property type="term" value="F:zinc ion binding"/>
    <property type="evidence" value="ECO:0007669"/>
    <property type="project" value="InterPro"/>
</dbReference>
<dbReference type="GO" id="GO:0004519">
    <property type="term" value="F:endonuclease activity"/>
    <property type="evidence" value="ECO:0007669"/>
    <property type="project" value="UniProtKB-KW"/>
</dbReference>
<evidence type="ECO:0000259" key="1">
    <source>
        <dbReference type="SMART" id="SM00507"/>
    </source>
</evidence>
<dbReference type="Pfam" id="PF01844">
    <property type="entry name" value="HNH"/>
    <property type="match status" value="1"/>
</dbReference>
<name>A0A9P1KBK8_9CYAN</name>
<accession>A0A9P1KBK8</accession>
<organism evidence="2 3">
    <name type="scientific">Limnospira indica PCC 8005</name>
    <dbReference type="NCBI Taxonomy" id="376219"/>
    <lineage>
        <taxon>Bacteria</taxon>
        <taxon>Bacillati</taxon>
        <taxon>Cyanobacteriota</taxon>
        <taxon>Cyanophyceae</taxon>
        <taxon>Oscillatoriophycideae</taxon>
        <taxon>Oscillatoriales</taxon>
        <taxon>Sirenicapillariaceae</taxon>
        <taxon>Limnospira</taxon>
    </lineage>
</organism>
<dbReference type="AlphaFoldDB" id="A0A9P1KBK8"/>
<dbReference type="CDD" id="cd00085">
    <property type="entry name" value="HNHc"/>
    <property type="match status" value="1"/>
</dbReference>
<reference evidence="2 3" key="1">
    <citation type="submission" date="2014-02" db="EMBL/GenBank/DDBJ databases">
        <authorList>
            <person name="Genoscope - CEA"/>
        </authorList>
    </citation>
    <scope>NUCLEOTIDE SEQUENCE [LARGE SCALE GENOMIC DNA]</scope>
    <source>
        <strain evidence="2 3">PCC 8005</strain>
    </source>
</reference>
<dbReference type="GO" id="GO:0016787">
    <property type="term" value="F:hydrolase activity"/>
    <property type="evidence" value="ECO:0007669"/>
    <property type="project" value="UniProtKB-KW"/>
</dbReference>
<keyword evidence="2" id="KW-0255">Endonuclease</keyword>
<gene>
    <name evidence="2" type="ORF">ARTHRO_10307</name>
</gene>
<feature type="domain" description="HNH nuclease" evidence="1">
    <location>
        <begin position="183"/>
        <end position="234"/>
    </location>
</feature>
<dbReference type="Proteomes" id="UP000032946">
    <property type="component" value="Chromosome"/>
</dbReference>
<sequence>MSNHIFVLDTNRKPLTPCKPGVARSLLKAGKASVFRRYPFTIILNKEVDANPEPLELKLDPGSKVTGIALKQGNHIIFAAELQHRGQQIKEALLSRRQLRRSRRNRKTRYRPARFLNRTRPEGWLAPSWQHRVDTLMTWVHRFRRLAPVGRITQELVRFDLQLMENPEISGVEYQQGELQGYEVREYLLEKWGRTCAYCGAQNVPLEVEHIQPRSKGGSDRVSNLTMACHSCNQAKGNGDIRDFLSSQPDVLSRLLRQVKSPLKDAAAVNSTRWALFNALKATGLPVTTGTGGQTKFNRLRLNLPKAHWLDTACVGPVESLEVLTSKPLLILAKGHGTRQMCGTNKYGFPNRHRSRRQIHKGFQTGDMVTALVTAGKKIGSYLGRVLCRASGSFDITTASVRVAGISHKYCQPIHRKDGYAYA</sequence>
<keyword evidence="2" id="KW-0540">Nuclease</keyword>
<dbReference type="NCBIfam" id="NF040563">
    <property type="entry name" value="guided_IscB"/>
    <property type="match status" value="1"/>
</dbReference>
<dbReference type="PANTHER" id="PTHR33877">
    <property type="entry name" value="SLL1193 PROTEIN"/>
    <property type="match status" value="1"/>
</dbReference>
<dbReference type="InterPro" id="IPR003615">
    <property type="entry name" value="HNH_nuc"/>
</dbReference>
<dbReference type="InterPro" id="IPR052892">
    <property type="entry name" value="NA-targeting_endonuclease"/>
</dbReference>
<keyword evidence="2" id="KW-0378">Hydrolase</keyword>
<proteinExistence type="predicted"/>
<dbReference type="RefSeq" id="WP_008051965.1">
    <property type="nucleotide sequence ID" value="NZ_FO818640.1"/>
</dbReference>
<dbReference type="GO" id="GO:0003676">
    <property type="term" value="F:nucleic acid binding"/>
    <property type="evidence" value="ECO:0007669"/>
    <property type="project" value="InterPro"/>
</dbReference>
<dbReference type="InterPro" id="IPR025938">
    <property type="entry name" value="RRXRR_dom"/>
</dbReference>
<dbReference type="EMBL" id="FO818640">
    <property type="protein sequence ID" value="CDM92634.1"/>
    <property type="molecule type" value="Genomic_DNA"/>
</dbReference>
<evidence type="ECO:0000313" key="2">
    <source>
        <dbReference type="EMBL" id="CDM92634.1"/>
    </source>
</evidence>
<evidence type="ECO:0000313" key="3">
    <source>
        <dbReference type="Proteomes" id="UP000032946"/>
    </source>
</evidence>
<protein>
    <submittedName>
        <fullName evidence="2">HNH endonuclease</fullName>
        <ecNumber evidence="2">3.1.21.-</ecNumber>
    </submittedName>
</protein>
<dbReference type="EC" id="3.1.21.-" evidence="2"/>
<dbReference type="SMART" id="SM00507">
    <property type="entry name" value="HNHc"/>
    <property type="match status" value="1"/>
</dbReference>
<keyword evidence="3" id="KW-1185">Reference proteome</keyword>
<dbReference type="Pfam" id="PF14239">
    <property type="entry name" value="RRXRR"/>
    <property type="match status" value="1"/>
</dbReference>
<dbReference type="InterPro" id="IPR047693">
    <property type="entry name" value="RNA-guided_IscB-like"/>
</dbReference>